<evidence type="ECO:0000313" key="11">
    <source>
        <dbReference type="Proteomes" id="UP000663829"/>
    </source>
</evidence>
<evidence type="ECO:0000313" key="10">
    <source>
        <dbReference type="EMBL" id="CAF1362900.1"/>
    </source>
</evidence>
<feature type="disulfide bond" evidence="8">
    <location>
        <begin position="569"/>
        <end position="584"/>
    </location>
</feature>
<dbReference type="PANTHER" id="PTHR24270">
    <property type="entry name" value="LOW-DENSITY LIPOPROTEIN RECEPTOR-RELATED"/>
    <property type="match status" value="1"/>
</dbReference>
<dbReference type="Gene3D" id="2.10.25.10">
    <property type="entry name" value="Laminin"/>
    <property type="match status" value="2"/>
</dbReference>
<dbReference type="SUPFAM" id="SSF57196">
    <property type="entry name" value="EGF/Laminin"/>
    <property type="match status" value="2"/>
</dbReference>
<keyword evidence="4" id="KW-1133">Transmembrane helix</keyword>
<dbReference type="PROSITE" id="PS01186">
    <property type="entry name" value="EGF_2"/>
    <property type="match status" value="1"/>
</dbReference>
<reference evidence="10" key="1">
    <citation type="submission" date="2021-02" db="EMBL/GenBank/DDBJ databases">
        <authorList>
            <person name="Nowell W R."/>
        </authorList>
    </citation>
    <scope>NUCLEOTIDE SEQUENCE</scope>
</reference>
<keyword evidence="7" id="KW-0245">EGF-like domain</keyword>
<dbReference type="SMART" id="SM00181">
    <property type="entry name" value="EGF"/>
    <property type="match status" value="3"/>
</dbReference>
<dbReference type="AlphaFoldDB" id="A0A815I2X1"/>
<evidence type="ECO:0000256" key="8">
    <source>
        <dbReference type="PROSITE-ProRule" id="PRU00124"/>
    </source>
</evidence>
<feature type="non-terminal residue" evidence="10">
    <location>
        <position position="1"/>
    </location>
</feature>
<feature type="domain" description="EGF-like" evidence="9">
    <location>
        <begin position="842"/>
        <end position="881"/>
    </location>
</feature>
<feature type="disulfide bond" evidence="7">
    <location>
        <begin position="871"/>
        <end position="880"/>
    </location>
</feature>
<evidence type="ECO:0000259" key="9">
    <source>
        <dbReference type="PROSITE" id="PS50026"/>
    </source>
</evidence>
<keyword evidence="11" id="KW-1185">Reference proteome</keyword>
<evidence type="ECO:0000256" key="4">
    <source>
        <dbReference type="ARBA" id="ARBA00022989"/>
    </source>
</evidence>
<dbReference type="InterPro" id="IPR002172">
    <property type="entry name" value="LDrepeatLR_classA_rpt"/>
</dbReference>
<keyword evidence="5" id="KW-0472">Membrane</keyword>
<organism evidence="10 11">
    <name type="scientific">Didymodactylos carnosus</name>
    <dbReference type="NCBI Taxonomy" id="1234261"/>
    <lineage>
        <taxon>Eukaryota</taxon>
        <taxon>Metazoa</taxon>
        <taxon>Spiralia</taxon>
        <taxon>Gnathifera</taxon>
        <taxon>Rotifera</taxon>
        <taxon>Eurotatoria</taxon>
        <taxon>Bdelloidea</taxon>
        <taxon>Philodinida</taxon>
        <taxon>Philodinidae</taxon>
        <taxon>Didymodactylos</taxon>
    </lineage>
</organism>
<keyword evidence="6 7" id="KW-1015">Disulfide bond</keyword>
<dbReference type="InterPro" id="IPR050685">
    <property type="entry name" value="LDLR"/>
</dbReference>
<accession>A0A815I2X1</accession>
<proteinExistence type="predicted"/>
<protein>
    <recommendedName>
        <fullName evidence="9">EGF-like domain-containing protein</fullName>
    </recommendedName>
</protein>
<evidence type="ECO:0000256" key="6">
    <source>
        <dbReference type="ARBA" id="ARBA00023157"/>
    </source>
</evidence>
<feature type="disulfide bond" evidence="7">
    <location>
        <begin position="959"/>
        <end position="968"/>
    </location>
</feature>
<evidence type="ECO:0000256" key="7">
    <source>
        <dbReference type="PROSITE-ProRule" id="PRU00076"/>
    </source>
</evidence>
<comment type="caution">
    <text evidence="7">Lacks conserved residue(s) required for the propagation of feature annotation.</text>
</comment>
<evidence type="ECO:0000256" key="5">
    <source>
        <dbReference type="ARBA" id="ARBA00023136"/>
    </source>
</evidence>
<dbReference type="PROSITE" id="PS00022">
    <property type="entry name" value="EGF_1"/>
    <property type="match status" value="3"/>
</dbReference>
<dbReference type="GO" id="GO:0005886">
    <property type="term" value="C:plasma membrane"/>
    <property type="evidence" value="ECO:0007669"/>
    <property type="project" value="TreeGrafter"/>
</dbReference>
<evidence type="ECO:0000256" key="3">
    <source>
        <dbReference type="ARBA" id="ARBA00022737"/>
    </source>
</evidence>
<evidence type="ECO:0000256" key="2">
    <source>
        <dbReference type="ARBA" id="ARBA00022692"/>
    </source>
</evidence>
<dbReference type="InterPro" id="IPR000742">
    <property type="entry name" value="EGF"/>
</dbReference>
<evidence type="ECO:0000256" key="1">
    <source>
        <dbReference type="ARBA" id="ARBA00004167"/>
    </source>
</evidence>
<keyword evidence="2" id="KW-0812">Transmembrane</keyword>
<gene>
    <name evidence="10" type="ORF">GPM918_LOCUS31472</name>
</gene>
<keyword evidence="3" id="KW-0677">Repeat</keyword>
<comment type="caution">
    <text evidence="10">The sequence shown here is derived from an EMBL/GenBank/DDBJ whole genome shotgun (WGS) entry which is preliminary data.</text>
</comment>
<dbReference type="CDD" id="cd00054">
    <property type="entry name" value="EGF_CA"/>
    <property type="match status" value="1"/>
</dbReference>
<comment type="subcellular location">
    <subcellularLocation>
        <location evidence="1">Membrane</location>
        <topology evidence="1">Single-pass membrane protein</topology>
    </subcellularLocation>
</comment>
<name>A0A815I2X1_9BILA</name>
<dbReference type="PROSITE" id="PS50068">
    <property type="entry name" value="LDLRA_2"/>
    <property type="match status" value="1"/>
</dbReference>
<dbReference type="PROSITE" id="PS50026">
    <property type="entry name" value="EGF_3"/>
    <property type="match status" value="2"/>
</dbReference>
<sequence length="1144" mass="133176">EYDCMDWTDERPFWPGSGDACPLQTSFSCDEHICKRAEFSCGNGECQSFDTNRLKSFWFTAYSDYCQNLRELNYICEASSHFRLWTIDNGYCLPYEIPYDETVVDNNCSFYVKCALSCGLNLNCPCRNDTVDCITNKIKITCPDDKILYPHGALFTPYYHLIYLREHNWLEKTPDFLLYNGSIKCKGYQISSFDKQYEKKIDSNTRLLTFYLHEKDFCELKSANRSSLAPHYDQHCWNYSKTYNNRPYAISHVCNAQCMSVYRVRDGIYDCIEEHVSDEDRGINGSCLSIKHHRFQCSQSEISCLLAGAVGDSDAHCTNRQDEYATSALKDIKCEKPSDEGCQIHREYISHSPMANMLPMYNNISETAGRKIPFQDYCNSLIDTKSGTNNENGTPTYREWDCSDASDEQKLIAIDKFDEHNVEAGLNLIDMKQKCFEKYKDQPFSTICNISTEFPCIVDHPKDPLNFTINRPCIDLNRIGDHISDCIGSYDERNNLVCEMHGMLGYHFHCSKSVTCIEYLQLCKFLCPDEHAPICFHKERKYKNGTISECNNDNDVMCLNDTCLKNARCNKVLDCPDGEDEYWCNPNVAVDPRFYREQKRRLRSARTTNKLPYYPFNDIIKNKRSNTKLVQQKSDYSKLNMINIKAKQIRYKTAYEMVNNLFPDSVKEETHYVPFICNRGVTVRQKQPDDQLEVTSCFCPPSFYGERCEYFSDHITIITHLDLSNWRVSNNKNVVIKVLALFLFNNTIIDYHDFHVQTISYKKNDFIKQRFYFLYPRTDEFINLKKNYRNGTQLYSVRFEAYELHINLTISIIGVWIYPIYFDFLPAFRLSKVLKLTDISTNDIVCSTNPCGNTGRCQPVINSNTSYVCLCSDGWYGTHCKNFENGNSCLYCNSKAICRPYYYGLNETKQTYCLCPLEHFGSTCHIKYDGCEINDCMNDGTCLSTYELTDNIEQYKCVCTNHFYGPHCQFVREVVQIQFSNITAEPSVLATIIQYCDVDNSFADLIIRQQNVYKNKLSHVIFKHDQQYAPAIGIIKLYFDYTYESQYFLVYSRQQKSTVNITTELSAKNQCQHVKTLFPIEHLNNKSITGMLRDRDTRFPVSTRVRDTRPYPGARASIREPRSRSRSRYIPNFDDELDSLTFWC</sequence>
<dbReference type="Proteomes" id="UP000663829">
    <property type="component" value="Unassembled WGS sequence"/>
</dbReference>
<dbReference type="EMBL" id="CAJNOQ010015511">
    <property type="protein sequence ID" value="CAF1362900.1"/>
    <property type="molecule type" value="Genomic_DNA"/>
</dbReference>
<feature type="domain" description="EGF-like" evidence="9">
    <location>
        <begin position="927"/>
        <end position="969"/>
    </location>
</feature>